<dbReference type="AlphaFoldDB" id="A0A6M4H1Q4"/>
<evidence type="ECO:0000256" key="1">
    <source>
        <dbReference type="SAM" id="SignalP"/>
    </source>
</evidence>
<dbReference type="Proteomes" id="UP000503096">
    <property type="component" value="Chromosome"/>
</dbReference>
<reference evidence="2 3" key="1">
    <citation type="submission" date="2020-04" db="EMBL/GenBank/DDBJ databases">
        <title>Usitatibacter rugosus gen. nov., sp. nov. and Usitatibacter palustris sp. nov., novel members of Usitatibacteraceae fam. nov. within the order Nitrosomonadales isolated from soil.</title>
        <authorList>
            <person name="Huber K.J."/>
            <person name="Neumann-Schaal M."/>
            <person name="Geppert A."/>
            <person name="Luckner M."/>
            <person name="Wanner G."/>
            <person name="Overmann J."/>
        </authorList>
    </citation>
    <scope>NUCLEOTIDE SEQUENCE [LARGE SCALE GENOMIC DNA]</scope>
    <source>
        <strain evidence="2 3">Swamp67</strain>
    </source>
</reference>
<feature type="signal peptide" evidence="1">
    <location>
        <begin position="1"/>
        <end position="17"/>
    </location>
</feature>
<dbReference type="KEGG" id="upl:DSM104440_00214"/>
<evidence type="ECO:0000313" key="3">
    <source>
        <dbReference type="Proteomes" id="UP000503096"/>
    </source>
</evidence>
<dbReference type="RefSeq" id="WP_171159971.1">
    <property type="nucleotide sequence ID" value="NZ_CP053073.1"/>
</dbReference>
<organism evidence="2 3">
    <name type="scientific">Usitatibacter palustris</name>
    <dbReference type="NCBI Taxonomy" id="2732487"/>
    <lineage>
        <taxon>Bacteria</taxon>
        <taxon>Pseudomonadati</taxon>
        <taxon>Pseudomonadota</taxon>
        <taxon>Betaproteobacteria</taxon>
        <taxon>Nitrosomonadales</taxon>
        <taxon>Usitatibacteraceae</taxon>
        <taxon>Usitatibacter</taxon>
    </lineage>
</organism>
<sequence>MKVLLASLLATACFAAAAEPPRTVCSITVNSPDEKEAFRKRFPGYKHVELVEKGRADWLHSACQKEIRCDALVVSGHFNAGETFYSDRIDASDHLAIDELERASCSQSCPGLFSQLKEVYLFGCESLNPDASKYASAYGESGRDRMRRVFAGVPVIYGFSAAAPVGSTAAGLLNRAFDAGAGVASGRPDGRLLAAFSKSSLTTTSGLREGDARFPARARVCAFYDERTTSAKKLEHVHALMRRDMTEASVSFARIEKLVASPGEAERQSPAWSQALAEISADDESRRKFLAIARAAPQPELRARMLAFAHQVAWLSPDDLRAENIHLIEDLLAKERVAYSDVDLACSLNRAGDLDARGLARQSASMKKVGHAALLACLDDEAARAKVLASLGTGDEQDSQVASAYLRHRPMKARAELHAVTTDITRMSDSRAQIRALDTLGRQSLSDRELLVELAAAFRNASSVNVQRALAELFIRSDPKALPRPQLVATLRDHRLPSPDGRRDLIDELLTRLQ</sequence>
<keyword evidence="1" id="KW-0732">Signal</keyword>
<evidence type="ECO:0008006" key="4">
    <source>
        <dbReference type="Google" id="ProtNLM"/>
    </source>
</evidence>
<feature type="chain" id="PRO_5026880314" description="HEAT repeat-containing protein" evidence="1">
    <location>
        <begin position="18"/>
        <end position="514"/>
    </location>
</feature>
<dbReference type="InParanoid" id="A0A6M4H1Q4"/>
<gene>
    <name evidence="2" type="ORF">DSM104440_00214</name>
</gene>
<evidence type="ECO:0000313" key="2">
    <source>
        <dbReference type="EMBL" id="QJR13431.1"/>
    </source>
</evidence>
<proteinExistence type="predicted"/>
<dbReference type="EMBL" id="CP053073">
    <property type="protein sequence ID" value="QJR13431.1"/>
    <property type="molecule type" value="Genomic_DNA"/>
</dbReference>
<protein>
    <recommendedName>
        <fullName evidence="4">HEAT repeat-containing protein</fullName>
    </recommendedName>
</protein>
<accession>A0A6M4H1Q4</accession>
<name>A0A6M4H1Q4_9PROT</name>
<keyword evidence="3" id="KW-1185">Reference proteome</keyword>